<feature type="domain" description="Type I restriction modification DNA specificity" evidence="4">
    <location>
        <begin position="2"/>
        <end position="133"/>
    </location>
</feature>
<dbReference type="STRING" id="649761.HMPREF0973_01512"/>
<dbReference type="AlphaFoldDB" id="C9MPH1"/>
<name>C9MPH1_9BACT</name>
<dbReference type="Gene3D" id="3.90.220.20">
    <property type="entry name" value="DNA methylase specificity domains"/>
    <property type="match status" value="1"/>
</dbReference>
<evidence type="ECO:0000256" key="2">
    <source>
        <dbReference type="ARBA" id="ARBA00022747"/>
    </source>
</evidence>
<comment type="similarity">
    <text evidence="1">Belongs to the type-I restriction system S methylase family.</text>
</comment>
<dbReference type="InterPro" id="IPR044946">
    <property type="entry name" value="Restrct_endonuc_typeI_TRD_sf"/>
</dbReference>
<reference evidence="5 6" key="1">
    <citation type="submission" date="2009-09" db="EMBL/GenBank/DDBJ databases">
        <authorList>
            <person name="Weinstock G."/>
            <person name="Sodergren E."/>
            <person name="Clifton S."/>
            <person name="Fulton L."/>
            <person name="Fulton B."/>
            <person name="Courtney L."/>
            <person name="Fronick C."/>
            <person name="Harrison M."/>
            <person name="Strong C."/>
            <person name="Farmer C."/>
            <person name="Delahaunty K."/>
            <person name="Markovic C."/>
            <person name="Hall O."/>
            <person name="Minx P."/>
            <person name="Tomlinson C."/>
            <person name="Mitreva M."/>
            <person name="Nelson J."/>
            <person name="Hou S."/>
            <person name="Wollam A."/>
            <person name="Pepin K.H."/>
            <person name="Johnson M."/>
            <person name="Bhonagiri V."/>
            <person name="Nash W.E."/>
            <person name="Warren W."/>
            <person name="Chinwalla A."/>
            <person name="Mardis E.R."/>
            <person name="Wilson R.K."/>
        </authorList>
    </citation>
    <scope>NUCLEOTIDE SEQUENCE [LARGE SCALE GENOMIC DNA]</scope>
    <source>
        <strain evidence="5 6">F0319</strain>
    </source>
</reference>
<dbReference type="HOGENOM" id="CLU_039161_0_1_10"/>
<dbReference type="SUPFAM" id="SSF116734">
    <property type="entry name" value="DNA methylase specificity domain"/>
    <property type="match status" value="1"/>
</dbReference>
<sequence>MPALTAGIQNQGLNNYVPKNNATILKNVISISANGKNTGATFYQNKEFTVLQDAYAIRWKDKNDILNDCHYLFLAGTISKAIYGNYEWTNKAGWERIKTDKIFLPITSAKKIDFDFIEEFIAELEERSVAELEAWLRAAGFEDYNLTEREQIALKEIDKLEYQIFNVEELFGKSTRGKRLKSADRVTGSLPFVTAGETDEGISAFIGNRVTIFPANTTTIDMFGSAKYRNYEYGADDHIAVVHTQRLQEDAAIFVTSAIHRSSHNGQFDYGKNFYAKDADTLNIMLPANGVVPDYSKMATIISAVKKLVIKDVAEYANKKIRVAQQVAAK</sequence>
<keyword evidence="3" id="KW-0238">DNA-binding</keyword>
<organism evidence="5 6">
    <name type="scientific">Prevotella veroralis F0319</name>
    <dbReference type="NCBI Taxonomy" id="649761"/>
    <lineage>
        <taxon>Bacteria</taxon>
        <taxon>Pseudomonadati</taxon>
        <taxon>Bacteroidota</taxon>
        <taxon>Bacteroidia</taxon>
        <taxon>Bacteroidales</taxon>
        <taxon>Prevotellaceae</taxon>
        <taxon>Prevotella</taxon>
    </lineage>
</organism>
<evidence type="ECO:0000313" key="5">
    <source>
        <dbReference type="EMBL" id="EEX18568.1"/>
    </source>
</evidence>
<protein>
    <recommendedName>
        <fullName evidence="4">Type I restriction modification DNA specificity domain-containing protein</fullName>
    </recommendedName>
</protein>
<dbReference type="Pfam" id="PF01420">
    <property type="entry name" value="Methylase_S"/>
    <property type="match status" value="1"/>
</dbReference>
<dbReference type="InterPro" id="IPR000055">
    <property type="entry name" value="Restrct_endonuc_typeI_TRD"/>
</dbReference>
<accession>C9MPH1</accession>
<dbReference type="EMBL" id="ACVA01000033">
    <property type="protein sequence ID" value="EEX18568.1"/>
    <property type="molecule type" value="Genomic_DNA"/>
</dbReference>
<evidence type="ECO:0000256" key="1">
    <source>
        <dbReference type="ARBA" id="ARBA00010923"/>
    </source>
</evidence>
<gene>
    <name evidence="5" type="ORF">HMPREF0973_01512</name>
</gene>
<evidence type="ECO:0000256" key="3">
    <source>
        <dbReference type="ARBA" id="ARBA00023125"/>
    </source>
</evidence>
<dbReference type="GO" id="GO:0003677">
    <property type="term" value="F:DNA binding"/>
    <property type="evidence" value="ECO:0007669"/>
    <property type="project" value="UniProtKB-KW"/>
</dbReference>
<evidence type="ECO:0000259" key="4">
    <source>
        <dbReference type="Pfam" id="PF01420"/>
    </source>
</evidence>
<dbReference type="GO" id="GO:0009307">
    <property type="term" value="P:DNA restriction-modification system"/>
    <property type="evidence" value="ECO:0007669"/>
    <property type="project" value="UniProtKB-KW"/>
</dbReference>
<comment type="caution">
    <text evidence="5">The sequence shown here is derived from an EMBL/GenBank/DDBJ whole genome shotgun (WGS) entry which is preliminary data.</text>
</comment>
<keyword evidence="6" id="KW-1185">Reference proteome</keyword>
<dbReference type="eggNOG" id="COG0732">
    <property type="taxonomic scope" value="Bacteria"/>
</dbReference>
<proteinExistence type="inferred from homology"/>
<keyword evidence="2" id="KW-0680">Restriction system</keyword>
<dbReference type="Proteomes" id="UP000003327">
    <property type="component" value="Unassembled WGS sequence"/>
</dbReference>
<evidence type="ECO:0000313" key="6">
    <source>
        <dbReference type="Proteomes" id="UP000003327"/>
    </source>
</evidence>